<gene>
    <name evidence="1" type="ORF">F2Q69_00058103</name>
</gene>
<organism evidence="1 2">
    <name type="scientific">Brassica cretica</name>
    <name type="common">Mustard</name>
    <dbReference type="NCBI Taxonomy" id="69181"/>
    <lineage>
        <taxon>Eukaryota</taxon>
        <taxon>Viridiplantae</taxon>
        <taxon>Streptophyta</taxon>
        <taxon>Embryophyta</taxon>
        <taxon>Tracheophyta</taxon>
        <taxon>Spermatophyta</taxon>
        <taxon>Magnoliopsida</taxon>
        <taxon>eudicotyledons</taxon>
        <taxon>Gunneridae</taxon>
        <taxon>Pentapetalae</taxon>
        <taxon>rosids</taxon>
        <taxon>malvids</taxon>
        <taxon>Brassicales</taxon>
        <taxon>Brassicaceae</taxon>
        <taxon>Brassiceae</taxon>
        <taxon>Brassica</taxon>
    </lineage>
</organism>
<proteinExistence type="predicted"/>
<dbReference type="EMBL" id="QGKX02000095">
    <property type="protein sequence ID" value="KAF3571692.1"/>
    <property type="molecule type" value="Genomic_DNA"/>
</dbReference>
<protein>
    <submittedName>
        <fullName evidence="1">Uncharacterized protein</fullName>
    </submittedName>
</protein>
<name>A0A8S9RGS4_BRACR</name>
<comment type="caution">
    <text evidence="1">The sequence shown here is derived from an EMBL/GenBank/DDBJ whole genome shotgun (WGS) entry which is preliminary data.</text>
</comment>
<accession>A0A8S9RGS4</accession>
<dbReference type="Proteomes" id="UP000712600">
    <property type="component" value="Unassembled WGS sequence"/>
</dbReference>
<reference evidence="1" key="1">
    <citation type="submission" date="2019-12" db="EMBL/GenBank/DDBJ databases">
        <title>Genome sequencing and annotation of Brassica cretica.</title>
        <authorList>
            <person name="Studholme D.J."/>
            <person name="Sarris P."/>
        </authorList>
    </citation>
    <scope>NUCLEOTIDE SEQUENCE</scope>
    <source>
        <strain evidence="1">PFS-109/04</strain>
        <tissue evidence="1">Leaf</tissue>
    </source>
</reference>
<evidence type="ECO:0000313" key="2">
    <source>
        <dbReference type="Proteomes" id="UP000712600"/>
    </source>
</evidence>
<sequence>MESVSDNSVILILQSVVSVAELHLGRRGFLPLAALPFSLTEVVTVEDVCLVAEDAMGFI</sequence>
<evidence type="ECO:0000313" key="1">
    <source>
        <dbReference type="EMBL" id="KAF3571692.1"/>
    </source>
</evidence>
<dbReference type="AlphaFoldDB" id="A0A8S9RGS4"/>